<dbReference type="PRINTS" id="PR00320">
    <property type="entry name" value="GPROTEINBRPT"/>
</dbReference>
<feature type="repeat" description="WD" evidence="3">
    <location>
        <begin position="889"/>
        <end position="931"/>
    </location>
</feature>
<evidence type="ECO:0000256" key="2">
    <source>
        <dbReference type="ARBA" id="ARBA00022737"/>
    </source>
</evidence>
<dbReference type="InterPro" id="IPR015943">
    <property type="entry name" value="WD40/YVTN_repeat-like_dom_sf"/>
</dbReference>
<dbReference type="CDD" id="cd00200">
    <property type="entry name" value="WD40"/>
    <property type="match status" value="2"/>
</dbReference>
<protein>
    <submittedName>
        <fullName evidence="5">WD40 repeat-like protein</fullName>
    </submittedName>
</protein>
<reference evidence="5 6" key="1">
    <citation type="submission" date="2018-06" db="EMBL/GenBank/DDBJ databases">
        <title>A transcriptomic atlas of mushroom development highlights an independent origin of complex multicellularity.</title>
        <authorList>
            <consortium name="DOE Joint Genome Institute"/>
            <person name="Krizsan K."/>
            <person name="Almasi E."/>
            <person name="Merenyi Z."/>
            <person name="Sahu N."/>
            <person name="Viragh M."/>
            <person name="Koszo T."/>
            <person name="Mondo S."/>
            <person name="Kiss B."/>
            <person name="Balint B."/>
            <person name="Kues U."/>
            <person name="Barry K."/>
            <person name="Hegedus J.C."/>
            <person name="Henrissat B."/>
            <person name="Johnson J."/>
            <person name="Lipzen A."/>
            <person name="Ohm R."/>
            <person name="Nagy I."/>
            <person name="Pangilinan J."/>
            <person name="Yan J."/>
            <person name="Xiong Y."/>
            <person name="Grigoriev I.V."/>
            <person name="Hibbett D.S."/>
            <person name="Nagy L.G."/>
        </authorList>
    </citation>
    <scope>NUCLEOTIDE SEQUENCE [LARGE SCALE GENOMIC DNA]</scope>
    <source>
        <strain evidence="5 6">SZMC22713</strain>
    </source>
</reference>
<keyword evidence="2" id="KW-0677">Repeat</keyword>
<dbReference type="STRING" id="50990.A0A4Y7PXL7"/>
<feature type="repeat" description="WD" evidence="3">
    <location>
        <begin position="933"/>
        <end position="974"/>
    </location>
</feature>
<dbReference type="InterPro" id="IPR056884">
    <property type="entry name" value="NPHP3-like_N"/>
</dbReference>
<dbReference type="Pfam" id="PF00400">
    <property type="entry name" value="WD40"/>
    <property type="match status" value="14"/>
</dbReference>
<dbReference type="InterPro" id="IPR020472">
    <property type="entry name" value="WD40_PAC1"/>
</dbReference>
<feature type="repeat" description="WD" evidence="3">
    <location>
        <begin position="632"/>
        <end position="673"/>
    </location>
</feature>
<dbReference type="Proteomes" id="UP000294933">
    <property type="component" value="Unassembled WGS sequence"/>
</dbReference>
<feature type="repeat" description="WD" evidence="3">
    <location>
        <begin position="1145"/>
        <end position="1186"/>
    </location>
</feature>
<dbReference type="Gene3D" id="2.130.10.10">
    <property type="entry name" value="YVTN repeat-like/Quinoprotein amine dehydrogenase"/>
    <property type="match status" value="6"/>
</dbReference>
<feature type="repeat" description="WD" evidence="3">
    <location>
        <begin position="801"/>
        <end position="842"/>
    </location>
</feature>
<gene>
    <name evidence="5" type="ORF">BD410DRAFT_726715</name>
</gene>
<dbReference type="PANTHER" id="PTHR22847">
    <property type="entry name" value="WD40 REPEAT PROTEIN"/>
    <property type="match status" value="1"/>
</dbReference>
<feature type="repeat" description="WD" evidence="3">
    <location>
        <begin position="717"/>
        <end position="752"/>
    </location>
</feature>
<feature type="repeat" description="WD" evidence="3">
    <location>
        <begin position="843"/>
        <end position="875"/>
    </location>
</feature>
<evidence type="ECO:0000259" key="4">
    <source>
        <dbReference type="Pfam" id="PF24883"/>
    </source>
</evidence>
<dbReference type="PANTHER" id="PTHR22847:SF637">
    <property type="entry name" value="WD REPEAT DOMAIN 5B"/>
    <property type="match status" value="1"/>
</dbReference>
<dbReference type="PROSITE" id="PS00678">
    <property type="entry name" value="WD_REPEATS_1"/>
    <property type="match status" value="10"/>
</dbReference>
<sequence>MPVSKAYYDPARVCMEGTRTKILQDLYDWATNKSSSDSMLWLHGLAGAGKSSIAASIAHHLRQENILAASFFCKRDDPDCCDPSHLVLTILHSLAYSWKPFGKALAAAILDKPDFASAPILQLMNDFVVKPLEKTSDLQMQTPLVIIVDALDECGSDNTRSQVLDCLHQASWSCEMLRVIVTSRPYTDINDWFTPPKVANCVTWPLISNDKTTYEDILTFTRKCFTGIVAGTVYAENVNETLEKLAQSSRGLFIWVQTAYEFVLKQYDIEGTLKILLSGHSPSEAMDELYKLYETILSECVGKKGKQNMYIFQQILGLIVSVRTPLSIKGLIAFLPTDINLQTIGRVIESLQSVLYVDKNNNDAIRVYHPTFADYLTNQSKCLLHFYINRHDKNGELAYKCLNIMADKLQFNICNLESSYILNNDLDNLDEKIIKHISSDLQYSCLYWANHLYDSSADNLNAAAIVVLLEKLLLGCGLLFWLEILSLLDCLDISIQALSTLSEDNQVNHMLAEKGQNLNHSYAQAAADAYRFVRAFGVVISLSTPHLYISALPFAPSESLVARNFKYFVNTMVLTKGHKKQWSPCVLVIDRHTSIVTSVAFSPNGQTIASGSHDKTVRMWNASTGAPIGKPFFGHTEGVISVAFSPGGHQIVSGSDDKTLRIWNIHTCTTVAILKGHDSEVTSVAYSSNGQLIASGSNDYTVRMWNTTTGRLVGKPFMGHTRAVTSVAFSPNGNYIISGSLDKTLGIWNIQTHTGKCVEGHSDWIASVALSPDNTKIASGSWDKTICIWNMQTCKMIGKPLKGHKSMVTSVAFSPNGSWIASGSHDETLRIWSVKSGALVRKFCSHAGPILSVAVSPDSHWIVSGSCDHTIYIWDTAMFEDKGNKICHFSAHKGPITSVAFSPCNNYIVSGSMTDKTARLWNAETGASVGKSFDGHSSTITSVVFSPDGNKIVSGSRDKTVCIWNASTHLIMKQIKGHTGGIKSVAFSPNGEYIASGSTDRTVRIWHVLTGKLVKKPFQNTKPVTCVAFSYDGQLIASGSEDETIHIWNIQTAALVGDLKTGHGDFIISVTFSPDGSKIVSGSYKNTVYMWDVQTGTQIGTFLGHKASVYSVAFSPNGNWIASGSWDSTVRIWNAHTGAPVGSPLKDHNYVVQSVAFSPDGNKIASGAWDQSILVWDVQVSACLPSSTQLGRQVDRDGWVRQGEGNLLLWVPVEYRDNILYGAGGRVTFDCSQFVHGTDWQKVYTPNVHT</sequence>
<evidence type="ECO:0000313" key="6">
    <source>
        <dbReference type="Proteomes" id="UP000294933"/>
    </source>
</evidence>
<evidence type="ECO:0000313" key="5">
    <source>
        <dbReference type="EMBL" id="TDL19786.1"/>
    </source>
</evidence>
<dbReference type="GO" id="GO:1990234">
    <property type="term" value="C:transferase complex"/>
    <property type="evidence" value="ECO:0007669"/>
    <property type="project" value="UniProtKB-ARBA"/>
</dbReference>
<dbReference type="PROSITE" id="PS50082">
    <property type="entry name" value="WD_REPEATS_2"/>
    <property type="match status" value="14"/>
</dbReference>
<dbReference type="PROSITE" id="PS50294">
    <property type="entry name" value="WD_REPEATS_REGION"/>
    <property type="match status" value="14"/>
</dbReference>
<dbReference type="SUPFAM" id="SSF50978">
    <property type="entry name" value="WD40 repeat-like"/>
    <property type="match status" value="2"/>
</dbReference>
<evidence type="ECO:0000256" key="1">
    <source>
        <dbReference type="ARBA" id="ARBA00022574"/>
    </source>
</evidence>
<organism evidence="5 6">
    <name type="scientific">Rickenella mellea</name>
    <dbReference type="NCBI Taxonomy" id="50990"/>
    <lineage>
        <taxon>Eukaryota</taxon>
        <taxon>Fungi</taxon>
        <taxon>Dikarya</taxon>
        <taxon>Basidiomycota</taxon>
        <taxon>Agaricomycotina</taxon>
        <taxon>Agaricomycetes</taxon>
        <taxon>Hymenochaetales</taxon>
        <taxon>Rickenellaceae</taxon>
        <taxon>Rickenella</taxon>
    </lineage>
</organism>
<keyword evidence="1 3" id="KW-0853">WD repeat</keyword>
<dbReference type="AlphaFoldDB" id="A0A4Y7PXL7"/>
<feature type="repeat" description="WD" evidence="3">
    <location>
        <begin position="589"/>
        <end position="630"/>
    </location>
</feature>
<evidence type="ECO:0000256" key="3">
    <source>
        <dbReference type="PROSITE-ProRule" id="PRU00221"/>
    </source>
</evidence>
<dbReference type="Pfam" id="PF24883">
    <property type="entry name" value="NPHP3_N"/>
    <property type="match status" value="1"/>
</dbReference>
<feature type="domain" description="Nephrocystin 3-like N-terminal" evidence="4">
    <location>
        <begin position="17"/>
        <end position="184"/>
    </location>
</feature>
<name>A0A4Y7PXL7_9AGAM</name>
<dbReference type="Gene3D" id="3.40.50.300">
    <property type="entry name" value="P-loop containing nucleotide triphosphate hydrolases"/>
    <property type="match status" value="1"/>
</dbReference>
<dbReference type="InterPro" id="IPR036322">
    <property type="entry name" value="WD40_repeat_dom_sf"/>
</dbReference>
<feature type="repeat" description="WD" evidence="3">
    <location>
        <begin position="674"/>
        <end position="715"/>
    </location>
</feature>
<dbReference type="VEuPathDB" id="FungiDB:BD410DRAFT_726715"/>
<proteinExistence type="predicted"/>
<dbReference type="SMART" id="SM00320">
    <property type="entry name" value="WD40"/>
    <property type="match status" value="14"/>
</dbReference>
<feature type="repeat" description="WD" evidence="3">
    <location>
        <begin position="975"/>
        <end position="1016"/>
    </location>
</feature>
<feature type="repeat" description="WD" evidence="3">
    <location>
        <begin position="1060"/>
        <end position="1101"/>
    </location>
</feature>
<keyword evidence="6" id="KW-1185">Reference proteome</keyword>
<feature type="repeat" description="WD" evidence="3">
    <location>
        <begin position="1017"/>
        <end position="1058"/>
    </location>
</feature>
<feature type="repeat" description="WD" evidence="3">
    <location>
        <begin position="758"/>
        <end position="799"/>
    </location>
</feature>
<dbReference type="InterPro" id="IPR001680">
    <property type="entry name" value="WD40_rpt"/>
</dbReference>
<dbReference type="OrthoDB" id="538223at2759"/>
<dbReference type="InterPro" id="IPR019775">
    <property type="entry name" value="WD40_repeat_CS"/>
</dbReference>
<dbReference type="EMBL" id="ML170193">
    <property type="protein sequence ID" value="TDL19786.1"/>
    <property type="molecule type" value="Genomic_DNA"/>
</dbReference>
<dbReference type="SUPFAM" id="SSF52540">
    <property type="entry name" value="P-loop containing nucleoside triphosphate hydrolases"/>
    <property type="match status" value="1"/>
</dbReference>
<dbReference type="InterPro" id="IPR027417">
    <property type="entry name" value="P-loop_NTPase"/>
</dbReference>
<accession>A0A4Y7PXL7</accession>
<feature type="repeat" description="WD" evidence="3">
    <location>
        <begin position="1102"/>
        <end position="1143"/>
    </location>
</feature>